<dbReference type="EMBL" id="BAJS01000004">
    <property type="protein sequence ID" value="GAK36008.1"/>
    <property type="molecule type" value="Genomic_DNA"/>
</dbReference>
<dbReference type="OrthoDB" id="7443339at2"/>
<protein>
    <submittedName>
        <fullName evidence="2">PKD domain protein</fullName>
    </submittedName>
</protein>
<sequence>MKAYLKKWWLFILILAMPVNSMAQEYKIWQFTPEQLPKIDGNAADWEAVPDSFVISIDRMKEDEGRYTSAKKSTLDVRVKVAWCAGINRLYFLYEAYDNYWRFSENSLNTDIFEVVVDGNCSGGPFIDRFFPGKKTDVWQSWFNFHGCHAQNYHIFTPPHKEDWCMLWGPQVWLKEKPYADYAYKYHFKEGKPGKLTLEFYITPFDHADAAGPQKSKPTILQENKYVGLCWAVIDYDADPQNKDGFWNLSSEHTMYGNADYLLKMRLMPLIKNKKP</sequence>
<feature type="signal peptide" evidence="1">
    <location>
        <begin position="1"/>
        <end position="23"/>
    </location>
</feature>
<reference evidence="2 3" key="1">
    <citation type="journal article" date="2015" name="Microbes Environ.">
        <title>Distribution and evolution of nitrogen fixation genes in the phylum bacteroidetes.</title>
        <authorList>
            <person name="Inoue J."/>
            <person name="Oshima K."/>
            <person name="Suda W."/>
            <person name="Sakamoto M."/>
            <person name="Iino T."/>
            <person name="Noda S."/>
            <person name="Hongoh Y."/>
            <person name="Hattori M."/>
            <person name="Ohkuma M."/>
        </authorList>
    </citation>
    <scope>NUCLEOTIDE SEQUENCE [LARGE SCALE GENOMIC DNA]</scope>
    <source>
        <strain evidence="2 3">JCM 15093</strain>
    </source>
</reference>
<dbReference type="AlphaFoldDB" id="A0A069CZG1"/>
<evidence type="ECO:0000313" key="2">
    <source>
        <dbReference type="EMBL" id="GAK36008.1"/>
    </source>
</evidence>
<dbReference type="eggNOG" id="COG3291">
    <property type="taxonomic scope" value="Bacteria"/>
</dbReference>
<keyword evidence="3" id="KW-1185">Reference proteome</keyword>
<dbReference type="SUPFAM" id="SSF49344">
    <property type="entry name" value="CBD9-like"/>
    <property type="match status" value="1"/>
</dbReference>
<comment type="caution">
    <text evidence="2">The sequence shown here is derived from an EMBL/GenBank/DDBJ whole genome shotgun (WGS) entry which is preliminary data.</text>
</comment>
<evidence type="ECO:0000256" key="1">
    <source>
        <dbReference type="SAM" id="SignalP"/>
    </source>
</evidence>
<name>A0A069CZG1_9BACE</name>
<evidence type="ECO:0000313" key="3">
    <source>
        <dbReference type="Proteomes" id="UP000027601"/>
    </source>
</evidence>
<dbReference type="STRING" id="1121097.GCA_000428125_00075"/>
<organism evidence="2 3">
    <name type="scientific">Bacteroides graminisolvens DSM 19988 = JCM 15093</name>
    <dbReference type="NCBI Taxonomy" id="1121097"/>
    <lineage>
        <taxon>Bacteria</taxon>
        <taxon>Pseudomonadati</taxon>
        <taxon>Bacteroidota</taxon>
        <taxon>Bacteroidia</taxon>
        <taxon>Bacteroidales</taxon>
        <taxon>Bacteroidaceae</taxon>
        <taxon>Bacteroides</taxon>
    </lineage>
</organism>
<keyword evidence="1" id="KW-0732">Signal</keyword>
<feature type="chain" id="PRO_5001659721" evidence="1">
    <location>
        <begin position="24"/>
        <end position="276"/>
    </location>
</feature>
<dbReference type="RefSeq" id="WP_024996026.1">
    <property type="nucleotide sequence ID" value="NZ_ATZI01000001.1"/>
</dbReference>
<proteinExistence type="predicted"/>
<gene>
    <name evidence="2" type="ORF">JCM15093_1142</name>
</gene>
<accession>A0A069CZG1</accession>
<dbReference type="Proteomes" id="UP000027601">
    <property type="component" value="Unassembled WGS sequence"/>
</dbReference>